<dbReference type="EMBL" id="JAAGMN010008882">
    <property type="protein sequence ID" value="NEE20936.1"/>
    <property type="molecule type" value="Genomic_DNA"/>
</dbReference>
<dbReference type="AlphaFoldDB" id="A0A6G3XT15"/>
<evidence type="ECO:0000313" key="1">
    <source>
        <dbReference type="EMBL" id="NEE20936.1"/>
    </source>
</evidence>
<reference evidence="1" key="1">
    <citation type="submission" date="2020-01" db="EMBL/GenBank/DDBJ databases">
        <title>Insect and environment-associated Actinomycetes.</title>
        <authorList>
            <person name="Currrie C."/>
            <person name="Chevrette M."/>
            <person name="Carlson C."/>
            <person name="Stubbendieck R."/>
            <person name="Wendt-Pienkowski E."/>
        </authorList>
    </citation>
    <scope>NUCLEOTIDE SEQUENCE</scope>
    <source>
        <strain evidence="1">SID7499</strain>
    </source>
</reference>
<comment type="caution">
    <text evidence="1">The sequence shown here is derived from an EMBL/GenBank/DDBJ whole genome shotgun (WGS) entry which is preliminary data.</text>
</comment>
<feature type="non-terminal residue" evidence="1">
    <location>
        <position position="36"/>
    </location>
</feature>
<accession>A0A6G3XT15</accession>
<proteinExistence type="predicted"/>
<protein>
    <submittedName>
        <fullName evidence="1">Protease inhibitor protein</fullName>
    </submittedName>
</protein>
<gene>
    <name evidence="1" type="ORF">G3M58_82560</name>
</gene>
<name>A0A6G3XT15_9ACTN</name>
<organism evidence="1">
    <name type="scientific">Streptomyces sp. SID7499</name>
    <dbReference type="NCBI Taxonomy" id="2706086"/>
    <lineage>
        <taxon>Bacteria</taxon>
        <taxon>Bacillati</taxon>
        <taxon>Actinomycetota</taxon>
        <taxon>Actinomycetes</taxon>
        <taxon>Kitasatosporales</taxon>
        <taxon>Streptomycetaceae</taxon>
        <taxon>Streptomyces</taxon>
    </lineage>
</organism>
<sequence length="36" mass="3626">MRRNSHAIFATVTASTLLFGGFATATAQAAPAGTES</sequence>